<evidence type="ECO:0000313" key="7">
    <source>
        <dbReference type="Proteomes" id="UP000708148"/>
    </source>
</evidence>
<keyword evidence="2 3" id="KW-0802">TPR repeat</keyword>
<accession>A0A8S1JA86</accession>
<evidence type="ECO:0000259" key="5">
    <source>
        <dbReference type="Pfam" id="PF12770"/>
    </source>
</evidence>
<evidence type="ECO:0000256" key="3">
    <source>
        <dbReference type="PROSITE-ProRule" id="PRU00339"/>
    </source>
</evidence>
<feature type="compositionally biased region" description="Basic and acidic residues" evidence="4">
    <location>
        <begin position="946"/>
        <end position="955"/>
    </location>
</feature>
<feature type="region of interest" description="Disordered" evidence="4">
    <location>
        <begin position="936"/>
        <end position="962"/>
    </location>
</feature>
<keyword evidence="7" id="KW-1185">Reference proteome</keyword>
<name>A0A8S1JA86_9CHLO</name>
<dbReference type="Proteomes" id="UP000708148">
    <property type="component" value="Unassembled WGS sequence"/>
</dbReference>
<protein>
    <recommendedName>
        <fullName evidence="5">CHAT domain-containing protein</fullName>
    </recommendedName>
</protein>
<evidence type="ECO:0000256" key="4">
    <source>
        <dbReference type="SAM" id="MobiDB-lite"/>
    </source>
</evidence>
<dbReference type="InterPro" id="IPR019734">
    <property type="entry name" value="TPR_rpt"/>
</dbReference>
<comment type="caution">
    <text evidence="6">The sequence shown here is derived from an EMBL/GenBank/DDBJ whole genome shotgun (WGS) entry which is preliminary data.</text>
</comment>
<reference evidence="6" key="1">
    <citation type="submission" date="2020-12" db="EMBL/GenBank/DDBJ databases">
        <authorList>
            <person name="Iha C."/>
        </authorList>
    </citation>
    <scope>NUCLEOTIDE SEQUENCE</scope>
</reference>
<sequence length="1338" mass="148183">MRVTDQLKCYQCGAIRPSDGSASPNNGHNCPGCLSDLTALVAINDLPRISRAEQLTSEGESRFRVEDYRGAIQKFQEAFEIWPSDPILLLDLGNACSMQAWNERSEPLIRQGIRWLRQAIKMYPGFDRAKRNLFESLATRAVLSVYAQTEPPDEAKVAVHLICDSCLQLLRVPAGDGRRLRQFVCPKCRTASTQLMQRPEAEPQILRLSELLSECSANDDQQRALGLALHMHALARQQLPQEDTTYQAVANNLAAAFFTAGDGERARTLMQEVISIQRQTGGEHNPELLIPLQNLAGICRKTGQLDEAVSAWRECLRIRRRNGNPDDATVVTWLCQLADCLDASAQQTKATAALEEALALQQQLSGSDHPEYATVLQHLAINKSRMGSYAAAAELQRKVLTIRQAVLGDRHPDVIRSLTQLAGSIQQQGDYAQARELLERARALCIESALTSDPVYSNTLNQLGLLHCLIGDQAAAAPLYLEALDVLDESKEPRDVASVLNNLGELFREVGDFEKAEPLYLRAIQIRQQHQNAAHPDLIANWNNLGLMYSHSGRYDDAIERDRAIYGSSHFYYAIDLSNCAMVCTALGRPDEAFELLQEANRIYDSFTSNVFSMSSEGERLHCAREIHIETELFLSLVLEHFPESQAHVTAAFELVLRRKAIVLEAAAQQRDSILQGRYPHLTERLQSLSTLRAEIAMTTLAGPGGTPADEYRHQLQQLEAQRNRMESELARQIPEVTLQQQLRAADRRAVAIHLPSGGALIEFVRFQPFNFHDGSDQSDSSGEPPHYVAFVLTADNADTVQLIDLGRATEIDPMIHDFREGVGSQWRTDNNRDMQRRTKATEPVDADRSGKLLKSRLFDPVVEALGDCRQILIAPDGNLARLPFETLPVSNDEVLIDQYRISYLSCGRDLLRFNTESSQQFGTTLVVADPDFDLSTDQVNTPADQDPRSQELRSEGGLSEFSFPRLPGTRLEGANTWLRGGQLSEEAEDGILTAEDVAGMDLSTTELVVLSACDTGLGEIRNGEGVFGLRRAFAAAGARTLVMSLWKASDEHTQQLMQDYYSNLLAEISMFGASRNRTSAKKEQTEQRGGQLLQSSQFTEAAAAFLDAWNMDRTDGQNLLNCGTAIWLEVTEYFKLAGLTAIAGCKCGRPQELFIAFATNPDRVPGGILGDQARFDECRNEFQNASAAGVLPREVIDEAAPCVERIPDYQSDFEWLTGATGGWTVPDSGKFPSDVARKLGRFTKKLAQQEANVLPDLTPATSASPGSTYVGMWQADEDLRPDGDRDEFLLMCATGLMNALAQRVMPRHPDFQILNKEVTLTREDCGIVFTLSVPSPA</sequence>
<dbReference type="InterPro" id="IPR011990">
    <property type="entry name" value="TPR-like_helical_dom_sf"/>
</dbReference>
<dbReference type="PANTHER" id="PTHR45641">
    <property type="entry name" value="TETRATRICOPEPTIDE REPEAT PROTEIN (AFU_ORTHOLOGUE AFUA_6G03870)"/>
    <property type="match status" value="1"/>
</dbReference>
<dbReference type="SUPFAM" id="SSF48452">
    <property type="entry name" value="TPR-like"/>
    <property type="match status" value="4"/>
</dbReference>
<dbReference type="Pfam" id="PF12770">
    <property type="entry name" value="CHAT"/>
    <property type="match status" value="2"/>
</dbReference>
<keyword evidence="1" id="KW-0677">Repeat</keyword>
<dbReference type="PROSITE" id="PS50005">
    <property type="entry name" value="TPR"/>
    <property type="match status" value="2"/>
</dbReference>
<gene>
    <name evidence="6" type="ORF">OSTQU699_LOCUS9737</name>
</gene>
<organism evidence="6 7">
    <name type="scientific">Ostreobium quekettii</name>
    <dbReference type="NCBI Taxonomy" id="121088"/>
    <lineage>
        <taxon>Eukaryota</taxon>
        <taxon>Viridiplantae</taxon>
        <taxon>Chlorophyta</taxon>
        <taxon>core chlorophytes</taxon>
        <taxon>Ulvophyceae</taxon>
        <taxon>TCBD clade</taxon>
        <taxon>Bryopsidales</taxon>
        <taxon>Ostreobineae</taxon>
        <taxon>Ostreobiaceae</taxon>
        <taxon>Ostreobium</taxon>
    </lineage>
</organism>
<dbReference type="PANTHER" id="PTHR45641:SF19">
    <property type="entry name" value="NEPHROCYSTIN-3"/>
    <property type="match status" value="1"/>
</dbReference>
<evidence type="ECO:0000256" key="1">
    <source>
        <dbReference type="ARBA" id="ARBA00022737"/>
    </source>
</evidence>
<evidence type="ECO:0000313" key="6">
    <source>
        <dbReference type="EMBL" id="CAD7704382.1"/>
    </source>
</evidence>
<proteinExistence type="predicted"/>
<feature type="repeat" description="TPR" evidence="3">
    <location>
        <begin position="52"/>
        <end position="85"/>
    </location>
</feature>
<evidence type="ECO:0000256" key="2">
    <source>
        <dbReference type="ARBA" id="ARBA00022803"/>
    </source>
</evidence>
<dbReference type="Gene3D" id="1.25.40.10">
    <property type="entry name" value="Tetratricopeptide repeat domain"/>
    <property type="match status" value="4"/>
</dbReference>
<feature type="domain" description="CHAT" evidence="5">
    <location>
        <begin position="849"/>
        <end position="975"/>
    </location>
</feature>
<dbReference type="SMART" id="SM00028">
    <property type="entry name" value="TPR"/>
    <property type="match status" value="8"/>
</dbReference>
<dbReference type="Pfam" id="PF13424">
    <property type="entry name" value="TPR_12"/>
    <property type="match status" value="4"/>
</dbReference>
<feature type="domain" description="CHAT" evidence="5">
    <location>
        <begin position="987"/>
        <end position="1067"/>
    </location>
</feature>
<dbReference type="InterPro" id="IPR024983">
    <property type="entry name" value="CHAT_dom"/>
</dbReference>
<dbReference type="OrthoDB" id="1658288at2759"/>
<feature type="repeat" description="TPR" evidence="3">
    <location>
        <begin position="497"/>
        <end position="530"/>
    </location>
</feature>
<dbReference type="EMBL" id="CAJHUC010002794">
    <property type="protein sequence ID" value="CAD7704382.1"/>
    <property type="molecule type" value="Genomic_DNA"/>
</dbReference>